<evidence type="ECO:0000313" key="2">
    <source>
        <dbReference type="EMBL" id="EGP85780.1"/>
    </source>
</evidence>
<dbReference type="InParanoid" id="F9XGK8"/>
<dbReference type="AlphaFoldDB" id="F9XGK8"/>
<organism evidence="2 3">
    <name type="scientific">Zymoseptoria tritici (strain CBS 115943 / IPO323)</name>
    <name type="common">Speckled leaf blotch fungus</name>
    <name type="synonym">Septoria tritici</name>
    <dbReference type="NCBI Taxonomy" id="336722"/>
    <lineage>
        <taxon>Eukaryota</taxon>
        <taxon>Fungi</taxon>
        <taxon>Dikarya</taxon>
        <taxon>Ascomycota</taxon>
        <taxon>Pezizomycotina</taxon>
        <taxon>Dothideomycetes</taxon>
        <taxon>Dothideomycetidae</taxon>
        <taxon>Mycosphaerellales</taxon>
        <taxon>Mycosphaerellaceae</taxon>
        <taxon>Zymoseptoria</taxon>
    </lineage>
</organism>
<sequence>MVEVRSYRLPPTKLVPNSPRPLLHYPGLLQRETPADIHNLLKSNGWQTQWIFRYGATQDSHYHSAAHEAMVVLSGTAIVRFGVADTVADLEQNTHGDGKEPGGIEIKANTGDVFVLPAGLAHKTFDTFPTESFRLLTPGEAKGIAAEDVGKALNEIQLSGFTMLGAYPQGSKWDFERGAEDHGQFEKSWSVPRPARDPVLGDAVEGICGQWNDASVFKGRL</sequence>
<dbReference type="eggNOG" id="ENOG502SJKY">
    <property type="taxonomic scope" value="Eukaryota"/>
</dbReference>
<dbReference type="InterPro" id="IPR011051">
    <property type="entry name" value="RmlC_Cupin_sf"/>
</dbReference>
<dbReference type="VEuPathDB" id="FungiDB:ZTRI_7.550"/>
<dbReference type="InterPro" id="IPR047121">
    <property type="entry name" value="YjiB-like"/>
</dbReference>
<name>F9XGK8_ZYMTI</name>
<proteinExistence type="predicted"/>
<reference evidence="2 3" key="1">
    <citation type="journal article" date="2011" name="PLoS Genet.">
        <title>Finished genome of the fungal wheat pathogen Mycosphaerella graminicola reveals dispensome structure, chromosome plasticity, and stealth pathogenesis.</title>
        <authorList>
            <person name="Goodwin S.B."/>
            <person name="Ben M'barek S."/>
            <person name="Dhillon B."/>
            <person name="Wittenberg A.H.J."/>
            <person name="Crane C.F."/>
            <person name="Hane J.K."/>
            <person name="Foster A.J."/>
            <person name="Van der Lee T.A.J."/>
            <person name="Grimwood J."/>
            <person name="Aerts A."/>
            <person name="Antoniw J."/>
            <person name="Bailey A."/>
            <person name="Bluhm B."/>
            <person name="Bowler J."/>
            <person name="Bristow J."/>
            <person name="van der Burgt A."/>
            <person name="Canto-Canche B."/>
            <person name="Churchill A.C.L."/>
            <person name="Conde-Ferraez L."/>
            <person name="Cools H.J."/>
            <person name="Coutinho P.M."/>
            <person name="Csukai M."/>
            <person name="Dehal P."/>
            <person name="De Wit P."/>
            <person name="Donzelli B."/>
            <person name="van de Geest H.C."/>
            <person name="van Ham R.C.H.J."/>
            <person name="Hammond-Kosack K.E."/>
            <person name="Henrissat B."/>
            <person name="Kilian A."/>
            <person name="Kobayashi A.K."/>
            <person name="Koopmann E."/>
            <person name="Kourmpetis Y."/>
            <person name="Kuzniar A."/>
            <person name="Lindquist E."/>
            <person name="Lombard V."/>
            <person name="Maliepaard C."/>
            <person name="Martins N."/>
            <person name="Mehrabi R."/>
            <person name="Nap J.P.H."/>
            <person name="Ponomarenko A."/>
            <person name="Rudd J.J."/>
            <person name="Salamov A."/>
            <person name="Schmutz J."/>
            <person name="Schouten H.J."/>
            <person name="Shapiro H."/>
            <person name="Stergiopoulos I."/>
            <person name="Torriani S.F.F."/>
            <person name="Tu H."/>
            <person name="de Vries R.P."/>
            <person name="Waalwijk C."/>
            <person name="Ware S.B."/>
            <person name="Wiebenga A."/>
            <person name="Zwiers L.-H."/>
            <person name="Oliver R.P."/>
            <person name="Grigoriev I.V."/>
            <person name="Kema G.H.J."/>
        </authorList>
    </citation>
    <scope>NUCLEOTIDE SEQUENCE [LARGE SCALE GENOMIC DNA]</scope>
    <source>
        <strain evidence="3">CBS 115943 / IPO323</strain>
    </source>
</reference>
<feature type="domain" description="Cupin type-1" evidence="1">
    <location>
        <begin position="52"/>
        <end position="122"/>
    </location>
</feature>
<dbReference type="PANTHER" id="PTHR36448:SF3">
    <property type="entry name" value="CUPIN TYPE-2 DOMAIN-CONTAINING PROTEIN"/>
    <property type="match status" value="1"/>
</dbReference>
<evidence type="ECO:0000259" key="1">
    <source>
        <dbReference type="Pfam" id="PF00190"/>
    </source>
</evidence>
<dbReference type="Gene3D" id="2.60.120.10">
    <property type="entry name" value="Jelly Rolls"/>
    <property type="match status" value="1"/>
</dbReference>
<evidence type="ECO:0000313" key="3">
    <source>
        <dbReference type="Proteomes" id="UP000008062"/>
    </source>
</evidence>
<accession>F9XGK8</accession>
<dbReference type="HOGENOM" id="CLU_084522_0_0_1"/>
<dbReference type="Pfam" id="PF00190">
    <property type="entry name" value="Cupin_1"/>
    <property type="match status" value="1"/>
</dbReference>
<dbReference type="OMA" id="IFRYGPT"/>
<dbReference type="InterPro" id="IPR014710">
    <property type="entry name" value="RmlC-like_jellyroll"/>
</dbReference>
<dbReference type="InterPro" id="IPR006045">
    <property type="entry name" value="Cupin_1"/>
</dbReference>
<dbReference type="EMBL" id="CM001202">
    <property type="protein sequence ID" value="EGP85780.1"/>
    <property type="molecule type" value="Genomic_DNA"/>
</dbReference>
<keyword evidence="3" id="KW-1185">Reference proteome</keyword>
<dbReference type="GeneID" id="13397542"/>
<protein>
    <recommendedName>
        <fullName evidence="1">Cupin type-1 domain-containing protein</fullName>
    </recommendedName>
</protein>
<dbReference type="OrthoDB" id="2446447at2759"/>
<dbReference type="KEGG" id="ztr:MYCGRDRAFT_44946"/>
<dbReference type="PANTHER" id="PTHR36448">
    <property type="entry name" value="BLR7373 PROTEIN"/>
    <property type="match status" value="1"/>
</dbReference>
<dbReference type="Proteomes" id="UP000008062">
    <property type="component" value="Chromosome 7"/>
</dbReference>
<gene>
    <name evidence="2" type="ORF">MYCGRDRAFT_44946</name>
</gene>
<dbReference type="SUPFAM" id="SSF51182">
    <property type="entry name" value="RmlC-like cupins"/>
    <property type="match status" value="1"/>
</dbReference>
<dbReference type="CDD" id="cd02219">
    <property type="entry name" value="cupin_YjlB-like"/>
    <property type="match status" value="1"/>
</dbReference>
<dbReference type="RefSeq" id="XP_003850804.1">
    <property type="nucleotide sequence ID" value="XM_003850756.1"/>
</dbReference>